<dbReference type="EMBL" id="CP003107">
    <property type="protein sequence ID" value="AET57035.1"/>
    <property type="molecule type" value="Genomic_DNA"/>
</dbReference>
<accession>G7VVK1</accession>
<evidence type="ECO:0000313" key="2">
    <source>
        <dbReference type="EMBL" id="AET57035.1"/>
    </source>
</evidence>
<keyword evidence="2" id="KW-0808">Transferase</keyword>
<protein>
    <submittedName>
        <fullName evidence="2">Acetyltransferase</fullName>
    </submittedName>
</protein>
<dbReference type="Pfam" id="PF13302">
    <property type="entry name" value="Acetyltransf_3"/>
    <property type="match status" value="1"/>
</dbReference>
<reference key="2">
    <citation type="submission" date="2011-11" db="EMBL/GenBank/DDBJ databases">
        <authorList>
            <person name="Shin S.H."/>
            <person name="Kim S."/>
            <person name="Kim J.Y."/>
        </authorList>
    </citation>
    <scope>NUCLEOTIDE SEQUENCE</scope>
    <source>
        <strain>HPL-003</strain>
    </source>
</reference>
<sequence>MLTREMLRSGSGLPELYTDRVRLRQLKAEDYPKLERMLSDPLVIRYVNRIRKPVDARMRRLVAQIKVSADSLDSLHFAVEWHGGNTGANNEPGKLNKLNKLNKLHELSHSPLLGIASFQQWNENAGEAQLGYILDRPFWGQGLATEVVEEMLRFGFGSLKLSRIEGRCQEDNQASVRVLIKNKMRLLRTIHAYDHSGEVPSVLVFSITQGDYE</sequence>
<evidence type="ECO:0000313" key="3">
    <source>
        <dbReference type="Proteomes" id="UP000005876"/>
    </source>
</evidence>
<dbReference type="PANTHER" id="PTHR43792">
    <property type="entry name" value="GNAT FAMILY, PUTATIVE (AFU_ORTHOLOGUE AFUA_3G00765)-RELATED-RELATED"/>
    <property type="match status" value="1"/>
</dbReference>
<dbReference type="GO" id="GO:0016747">
    <property type="term" value="F:acyltransferase activity, transferring groups other than amino-acyl groups"/>
    <property type="evidence" value="ECO:0007669"/>
    <property type="project" value="InterPro"/>
</dbReference>
<dbReference type="InterPro" id="IPR000182">
    <property type="entry name" value="GNAT_dom"/>
</dbReference>
<dbReference type="InterPro" id="IPR016181">
    <property type="entry name" value="Acyl_CoA_acyltransferase"/>
</dbReference>
<dbReference type="Gene3D" id="3.40.630.30">
    <property type="match status" value="1"/>
</dbReference>
<dbReference type="OrthoDB" id="2636883at2"/>
<dbReference type="InterPro" id="IPR051531">
    <property type="entry name" value="N-acetyltransferase"/>
</dbReference>
<dbReference type="STRING" id="985665.HPL003_01255"/>
<reference evidence="3" key="1">
    <citation type="submission" date="2011-11" db="EMBL/GenBank/DDBJ databases">
        <title>Complete sequence of Paenibacillus terrae HPL-003.</title>
        <authorList>
            <person name="Shin S.H."/>
            <person name="Kim S."/>
            <person name="Kim J.Y."/>
        </authorList>
    </citation>
    <scope>NUCLEOTIDE SEQUENCE [LARGE SCALE GENOMIC DNA]</scope>
    <source>
        <strain evidence="3">HPL-003</strain>
    </source>
</reference>
<dbReference type="RefSeq" id="WP_014277819.1">
    <property type="nucleotide sequence ID" value="NC_016641.1"/>
</dbReference>
<gene>
    <name evidence="2" type="ordered locus">HPL003_01255</name>
</gene>
<dbReference type="HOGENOM" id="CLU_1293288_0_0_9"/>
<proteinExistence type="predicted"/>
<reference evidence="2 3" key="3">
    <citation type="journal article" date="2012" name="J. Bacteriol.">
        <title>Genome Sequence of Paenibacillus terrae HPL-003, a Xylanase-Producing Bacterium Isolated from Soil Found in Forest Residue.</title>
        <authorList>
            <person name="Shin S.H."/>
            <person name="Kim S."/>
            <person name="Kim J.Y."/>
            <person name="Song H.Y."/>
            <person name="Cho S.J."/>
            <person name="Kim D.R."/>
            <person name="Lee K.I."/>
            <person name="Lim H.K."/>
            <person name="Park N.J."/>
            <person name="Hwang I.T."/>
            <person name="Yang K.S."/>
        </authorList>
    </citation>
    <scope>NUCLEOTIDE SEQUENCE [LARGE SCALE GENOMIC DNA]</scope>
    <source>
        <strain evidence="2 3">HPL-003</strain>
    </source>
</reference>
<evidence type="ECO:0000259" key="1">
    <source>
        <dbReference type="Pfam" id="PF13302"/>
    </source>
</evidence>
<dbReference type="PANTHER" id="PTHR43792:SF1">
    <property type="entry name" value="N-ACETYLTRANSFERASE DOMAIN-CONTAINING PROTEIN"/>
    <property type="match status" value="1"/>
</dbReference>
<dbReference type="AlphaFoldDB" id="G7VVK1"/>
<dbReference type="Proteomes" id="UP000005876">
    <property type="component" value="Chromosome"/>
</dbReference>
<feature type="domain" description="N-acetyltransferase" evidence="1">
    <location>
        <begin position="20"/>
        <end position="185"/>
    </location>
</feature>
<dbReference type="SUPFAM" id="SSF55729">
    <property type="entry name" value="Acyl-CoA N-acyltransferases (Nat)"/>
    <property type="match status" value="1"/>
</dbReference>
<dbReference type="eggNOG" id="COG1670">
    <property type="taxonomic scope" value="Bacteria"/>
</dbReference>
<dbReference type="KEGG" id="pta:HPL003_01255"/>
<name>G7VVK1_PAETH</name>
<organism evidence="2 3">
    <name type="scientific">Paenibacillus terrae (strain HPL-003)</name>
    <dbReference type="NCBI Taxonomy" id="985665"/>
    <lineage>
        <taxon>Bacteria</taxon>
        <taxon>Bacillati</taxon>
        <taxon>Bacillota</taxon>
        <taxon>Bacilli</taxon>
        <taxon>Bacillales</taxon>
        <taxon>Paenibacillaceae</taxon>
        <taxon>Paenibacillus</taxon>
    </lineage>
</organism>